<dbReference type="EMBL" id="RJVK01000001">
    <property type="protein sequence ID" value="ROR41000.1"/>
    <property type="molecule type" value="Genomic_DNA"/>
</dbReference>
<evidence type="ECO:0000313" key="2">
    <source>
        <dbReference type="EMBL" id="QCI28286.1"/>
    </source>
</evidence>
<reference evidence="5" key="1">
    <citation type="submission" date="2018-03" db="EMBL/GenBank/DDBJ databases">
        <title>A comparative analysis of the Nautiliaceae.</title>
        <authorList>
            <person name="Grosche A."/>
            <person name="Smedile F."/>
            <person name="Vetriani C."/>
        </authorList>
    </citation>
    <scope>NUCLEOTIDE SEQUENCE [LARGE SCALE GENOMIC DNA]</scope>
    <source>
        <strain evidence="5">TB6</strain>
    </source>
</reference>
<dbReference type="Gene3D" id="3.30.420.130">
    <property type="entry name" value="Dinitrogenase iron-molybdenum cofactor biosynthesis domain"/>
    <property type="match status" value="1"/>
</dbReference>
<evidence type="ECO:0000313" key="3">
    <source>
        <dbReference type="EMBL" id="ROR41000.1"/>
    </source>
</evidence>
<name>A0AAJ4UYI3_9BACT</name>
<dbReference type="InterPro" id="IPR003731">
    <property type="entry name" value="Di-Nase_FeMo-co_biosynth"/>
</dbReference>
<dbReference type="Proteomes" id="UP000272781">
    <property type="component" value="Unassembled WGS sequence"/>
</dbReference>
<dbReference type="RefSeq" id="WP_123351899.1">
    <property type="nucleotide sequence ID" value="NZ_CP027432.2"/>
</dbReference>
<feature type="domain" description="Dinitrogenase iron-molybdenum cofactor biosynthesis" evidence="1">
    <location>
        <begin position="10"/>
        <end position="114"/>
    </location>
</feature>
<dbReference type="AlphaFoldDB" id="A0AAJ4UYI3"/>
<evidence type="ECO:0000313" key="5">
    <source>
        <dbReference type="Proteomes" id="UP000298805"/>
    </source>
</evidence>
<reference evidence="2" key="3">
    <citation type="submission" date="2019-06" db="EMBL/GenBank/DDBJ databases">
        <title>A comparative analysis of the Nautiliaceae.</title>
        <authorList>
            <person name="Grosche A."/>
            <person name="Smedile F."/>
            <person name="Vetriani C."/>
        </authorList>
    </citation>
    <scope>NUCLEOTIDE SEQUENCE</scope>
    <source>
        <strain evidence="2">TB6</strain>
    </source>
</reference>
<sequence>MKIALPTNDKKTLAPRIGMAKGFLVIDTDTNETTYIQNEALKEYIKEHKKLHGDCGEHGLGVGQVLPKKLKELGVEIFVAKFFGEGMLGNLDLYQIKTYVSKKHKIKDVIEEVLNGD</sequence>
<dbReference type="SUPFAM" id="SSF53146">
    <property type="entry name" value="Nitrogenase accessory factor-like"/>
    <property type="match status" value="1"/>
</dbReference>
<dbReference type="InterPro" id="IPR051840">
    <property type="entry name" value="NifX/NifY_domain"/>
</dbReference>
<keyword evidence="5" id="KW-1185">Reference proteome</keyword>
<dbReference type="InterPro" id="IPR036105">
    <property type="entry name" value="DiNase_FeMo-co_biosyn_sf"/>
</dbReference>
<gene>
    <name evidence="2" type="ORF">C6V80_04730</name>
    <name evidence="3" type="ORF">EDC58_0483</name>
</gene>
<dbReference type="EMBL" id="CP027432">
    <property type="protein sequence ID" value="QCI28286.1"/>
    <property type="molecule type" value="Genomic_DNA"/>
</dbReference>
<dbReference type="PANTHER" id="PTHR33937:SF2">
    <property type="entry name" value="DINITROGENASE IRON-MOLYBDENUM COFACTOR BIOSYNTHESIS DOMAIN-CONTAINING PROTEIN"/>
    <property type="match status" value="1"/>
</dbReference>
<accession>A0AAJ4UYI3</accession>
<reference evidence="3 4" key="2">
    <citation type="submission" date="2018-11" db="EMBL/GenBank/DDBJ databases">
        <title>Genomic Encyclopedia of Type Strains, Phase IV (KMG-IV): sequencing the most valuable type-strain genomes for metagenomic binning, comparative biology and taxonomic classification.</title>
        <authorList>
            <person name="Goeker M."/>
        </authorList>
    </citation>
    <scope>NUCLEOTIDE SEQUENCE [LARGE SCALE GENOMIC DNA]</scope>
    <source>
        <strain evidence="3 4">DSM 27783</strain>
    </source>
</reference>
<evidence type="ECO:0000313" key="4">
    <source>
        <dbReference type="Proteomes" id="UP000272781"/>
    </source>
</evidence>
<evidence type="ECO:0000259" key="1">
    <source>
        <dbReference type="Pfam" id="PF02579"/>
    </source>
</evidence>
<dbReference type="Pfam" id="PF02579">
    <property type="entry name" value="Nitro_FeMo-Co"/>
    <property type="match status" value="1"/>
</dbReference>
<dbReference type="PANTHER" id="PTHR33937">
    <property type="entry name" value="IRON-MOLYBDENUM PROTEIN-RELATED-RELATED"/>
    <property type="match status" value="1"/>
</dbReference>
<protein>
    <submittedName>
        <fullName evidence="3">Fe-Mo cluster-binding NifX family protein</fullName>
    </submittedName>
</protein>
<proteinExistence type="predicted"/>
<organism evidence="3 4">
    <name type="scientific">Caminibacter pacificus</name>
    <dbReference type="NCBI Taxonomy" id="1424653"/>
    <lineage>
        <taxon>Bacteria</taxon>
        <taxon>Pseudomonadati</taxon>
        <taxon>Campylobacterota</taxon>
        <taxon>Epsilonproteobacteria</taxon>
        <taxon>Nautiliales</taxon>
        <taxon>Nautiliaceae</taxon>
        <taxon>Caminibacter</taxon>
    </lineage>
</organism>
<dbReference type="Proteomes" id="UP000298805">
    <property type="component" value="Chromosome"/>
</dbReference>